<evidence type="ECO:0000313" key="3">
    <source>
        <dbReference type="Proteomes" id="UP000660745"/>
    </source>
</evidence>
<dbReference type="SUPFAM" id="SSF56281">
    <property type="entry name" value="Metallo-hydrolase/oxidoreductase"/>
    <property type="match status" value="1"/>
</dbReference>
<evidence type="ECO:0000259" key="1">
    <source>
        <dbReference type="Pfam" id="PF12706"/>
    </source>
</evidence>
<evidence type="ECO:0000313" key="2">
    <source>
        <dbReference type="EMBL" id="GGP06521.1"/>
    </source>
</evidence>
<name>A0A918E5P8_9ACTN</name>
<gene>
    <name evidence="2" type="ORF">GCM10012278_30470</name>
</gene>
<dbReference type="PANTHER" id="PTHR43546:SF7">
    <property type="entry name" value="METALLO-BETA-LACTAMASE DOMAIN-CONTAINING PROTEIN"/>
    <property type="match status" value="1"/>
</dbReference>
<keyword evidence="3" id="KW-1185">Reference proteome</keyword>
<dbReference type="Proteomes" id="UP000660745">
    <property type="component" value="Unassembled WGS sequence"/>
</dbReference>
<sequence length="273" mass="30103">MAGHGSLTFIGNATVLIRYNGFALLTDPNFLHRGQRAYLGFGLSSRRLTDPAMGIDELPPLDAVVLSHMHGDHWDRVTRRGLDRDTLILTTPHAARRLGHQGFGQAVGLGTWRAHELRGGNGSLKVTSLPARHAPGIAETLLPPVMGSMLEFRDPAGQVDLRLLISGDTLMDHWLEAIPRHFPDIDVALVHLGGTKLLGLMTVTMDGEQGARWVDLMNPRTVVPIHYDDYSAFASPLQDFRQYAEQAGVGDRVVYLQRGQTYDLTGRQIPHRA</sequence>
<dbReference type="InterPro" id="IPR050114">
    <property type="entry name" value="UPF0173_UPF0282_UlaG_hydrolase"/>
</dbReference>
<accession>A0A918E5P8</accession>
<organism evidence="2 3">
    <name type="scientific">Nonomuraea glycinis</name>
    <dbReference type="NCBI Taxonomy" id="2047744"/>
    <lineage>
        <taxon>Bacteria</taxon>
        <taxon>Bacillati</taxon>
        <taxon>Actinomycetota</taxon>
        <taxon>Actinomycetes</taxon>
        <taxon>Streptosporangiales</taxon>
        <taxon>Streptosporangiaceae</taxon>
        <taxon>Nonomuraea</taxon>
    </lineage>
</organism>
<dbReference type="PANTHER" id="PTHR43546">
    <property type="entry name" value="UPF0173 METAL-DEPENDENT HYDROLASE MJ1163-RELATED"/>
    <property type="match status" value="1"/>
</dbReference>
<protein>
    <recommendedName>
        <fullName evidence="1">Metallo-beta-lactamase domain-containing protein</fullName>
    </recommendedName>
</protein>
<feature type="domain" description="Metallo-beta-lactamase" evidence="1">
    <location>
        <begin position="45"/>
        <end position="227"/>
    </location>
</feature>
<dbReference type="Pfam" id="PF12706">
    <property type="entry name" value="Lactamase_B_2"/>
    <property type="match status" value="1"/>
</dbReference>
<dbReference type="Gene3D" id="3.60.15.10">
    <property type="entry name" value="Ribonuclease Z/Hydroxyacylglutathione hydrolase-like"/>
    <property type="match status" value="1"/>
</dbReference>
<reference evidence="2" key="2">
    <citation type="submission" date="2020-09" db="EMBL/GenBank/DDBJ databases">
        <authorList>
            <person name="Sun Q."/>
            <person name="Zhou Y."/>
        </authorList>
    </citation>
    <scope>NUCLEOTIDE SEQUENCE</scope>
    <source>
        <strain evidence="2">CGMCC 4.7430</strain>
    </source>
</reference>
<dbReference type="AlphaFoldDB" id="A0A918E5P8"/>
<dbReference type="RefSeq" id="WP_189139227.1">
    <property type="nucleotide sequence ID" value="NZ_BMNK01000004.1"/>
</dbReference>
<dbReference type="InterPro" id="IPR001279">
    <property type="entry name" value="Metallo-B-lactamas"/>
</dbReference>
<dbReference type="EMBL" id="BMNK01000004">
    <property type="protein sequence ID" value="GGP06521.1"/>
    <property type="molecule type" value="Genomic_DNA"/>
</dbReference>
<proteinExistence type="predicted"/>
<dbReference type="InterPro" id="IPR036866">
    <property type="entry name" value="RibonucZ/Hydroxyglut_hydro"/>
</dbReference>
<comment type="caution">
    <text evidence="2">The sequence shown here is derived from an EMBL/GenBank/DDBJ whole genome shotgun (WGS) entry which is preliminary data.</text>
</comment>
<reference evidence="2" key="1">
    <citation type="journal article" date="2014" name="Int. J. Syst. Evol. Microbiol.">
        <title>Complete genome sequence of Corynebacterium casei LMG S-19264T (=DSM 44701T), isolated from a smear-ripened cheese.</title>
        <authorList>
            <consortium name="US DOE Joint Genome Institute (JGI-PGF)"/>
            <person name="Walter F."/>
            <person name="Albersmeier A."/>
            <person name="Kalinowski J."/>
            <person name="Ruckert C."/>
        </authorList>
    </citation>
    <scope>NUCLEOTIDE SEQUENCE</scope>
    <source>
        <strain evidence="2">CGMCC 4.7430</strain>
    </source>
</reference>